<organism evidence="10">
    <name type="scientific">Selaginella wallacei</name>
    <dbReference type="NCBI Taxonomy" id="189577"/>
    <lineage>
        <taxon>Eukaryota</taxon>
        <taxon>Viridiplantae</taxon>
        <taxon>Streptophyta</taxon>
        <taxon>Embryophyta</taxon>
        <taxon>Tracheophyta</taxon>
        <taxon>Lycopodiopsida</taxon>
        <taxon>Selaginellales</taxon>
        <taxon>Selaginellaceae</taxon>
        <taxon>Selaginella</taxon>
    </lineage>
</organism>
<dbReference type="SMART" id="SM00091">
    <property type="entry name" value="PAS"/>
    <property type="match status" value="2"/>
</dbReference>
<keyword evidence="5" id="KW-0157">Chromophore</keyword>
<evidence type="ECO:0000256" key="3">
    <source>
        <dbReference type="ARBA" id="ARBA00022630"/>
    </source>
</evidence>
<dbReference type="CDD" id="cd00130">
    <property type="entry name" value="PAS"/>
    <property type="match status" value="2"/>
</dbReference>
<dbReference type="GO" id="GO:0009881">
    <property type="term" value="F:photoreceptor activity"/>
    <property type="evidence" value="ECO:0007669"/>
    <property type="project" value="UniProtKB-KW"/>
</dbReference>
<proteinExistence type="evidence at transcript level"/>
<feature type="region of interest" description="Disordered" evidence="7">
    <location>
        <begin position="168"/>
        <end position="195"/>
    </location>
</feature>
<dbReference type="NCBIfam" id="TIGR00229">
    <property type="entry name" value="sensory_box"/>
    <property type="match status" value="2"/>
</dbReference>
<keyword evidence="1" id="KW-0600">Photoreceptor protein</keyword>
<keyword evidence="6" id="KW-0675">Receptor</keyword>
<feature type="domain" description="PAS" evidence="8">
    <location>
        <begin position="263"/>
        <end position="309"/>
    </location>
</feature>
<evidence type="ECO:0000256" key="4">
    <source>
        <dbReference type="ARBA" id="ARBA00022643"/>
    </source>
</evidence>
<dbReference type="GO" id="GO:0005634">
    <property type="term" value="C:nucleus"/>
    <property type="evidence" value="ECO:0007669"/>
    <property type="project" value="TreeGrafter"/>
</dbReference>
<evidence type="ECO:0000313" key="10">
    <source>
        <dbReference type="EMBL" id="AML77538.1"/>
    </source>
</evidence>
<dbReference type="SUPFAM" id="SSF55785">
    <property type="entry name" value="PYP-like sensor domain (PAS domain)"/>
    <property type="match status" value="2"/>
</dbReference>
<dbReference type="InterPro" id="IPR001610">
    <property type="entry name" value="PAC"/>
</dbReference>
<dbReference type="InterPro" id="IPR000014">
    <property type="entry name" value="PAS"/>
</dbReference>
<dbReference type="PROSITE" id="PS50112">
    <property type="entry name" value="PAS"/>
    <property type="match status" value="2"/>
</dbReference>
<name>A0A126WYW0_9TRAC</name>
<evidence type="ECO:0000259" key="9">
    <source>
        <dbReference type="PROSITE" id="PS50113"/>
    </source>
</evidence>
<evidence type="ECO:0000256" key="1">
    <source>
        <dbReference type="ARBA" id="ARBA00022543"/>
    </source>
</evidence>
<dbReference type="InterPro" id="IPR035965">
    <property type="entry name" value="PAS-like_dom_sf"/>
</dbReference>
<evidence type="ECO:0000256" key="7">
    <source>
        <dbReference type="SAM" id="MobiDB-lite"/>
    </source>
</evidence>
<evidence type="ECO:0000256" key="6">
    <source>
        <dbReference type="ARBA" id="ARBA00023170"/>
    </source>
</evidence>
<evidence type="ECO:0000256" key="2">
    <source>
        <dbReference type="ARBA" id="ARBA00022606"/>
    </source>
</evidence>
<accession>A0A126WYW0</accession>
<feature type="domain" description="PAS" evidence="8">
    <location>
        <begin position="55"/>
        <end position="101"/>
    </location>
</feature>
<keyword evidence="3" id="KW-0285">Flavoprotein</keyword>
<keyword evidence="4" id="KW-0288">FMN</keyword>
<dbReference type="PROSITE" id="PS50113">
    <property type="entry name" value="PAC"/>
    <property type="match status" value="1"/>
</dbReference>
<dbReference type="AlphaFoldDB" id="A0A126WYW0"/>
<dbReference type="SMART" id="SM00086">
    <property type="entry name" value="PAC"/>
    <property type="match status" value="2"/>
</dbReference>
<dbReference type="EMBL" id="KU699618">
    <property type="protein sequence ID" value="AML77538.1"/>
    <property type="molecule type" value="mRNA"/>
</dbReference>
<dbReference type="InterPro" id="IPR000700">
    <property type="entry name" value="PAS-assoc_C"/>
</dbReference>
<dbReference type="Pfam" id="PF13426">
    <property type="entry name" value="PAS_9"/>
    <property type="match status" value="2"/>
</dbReference>
<evidence type="ECO:0000256" key="5">
    <source>
        <dbReference type="ARBA" id="ARBA00022991"/>
    </source>
</evidence>
<dbReference type="PANTHER" id="PTHR47429">
    <property type="entry name" value="PROTEIN TWIN LOV 1"/>
    <property type="match status" value="1"/>
</dbReference>
<dbReference type="PANTHER" id="PTHR47429:SF2">
    <property type="entry name" value="PROTEIN TWIN LOV 1"/>
    <property type="match status" value="1"/>
</dbReference>
<dbReference type="GO" id="GO:0009637">
    <property type="term" value="P:response to blue light"/>
    <property type="evidence" value="ECO:0007669"/>
    <property type="project" value="UniProtKB-ARBA"/>
</dbReference>
<reference evidence="10" key="1">
    <citation type="journal article" date="2016" name="Proc. Natl. Acad. Sci. U.S.A.">
        <title>Functional and topological diversity of LOV domain photoreceptors.</title>
        <authorList>
            <person name="Glantz S.T."/>
            <person name="Carpenter E.J."/>
            <person name="Melkonian M."/>
            <person name="Gardner K.H."/>
            <person name="Boyden E.S."/>
            <person name="Wong G.K."/>
            <person name="Chow B.Y."/>
        </authorList>
    </citation>
    <scope>NUCLEOTIDE SEQUENCE</scope>
    <source>
        <strain evidence="10">JKAA_2000006</strain>
    </source>
</reference>
<sequence length="400" mass="44251">MKSMAAQNGEVLGAREGLVVSDALVRSYNQAVQDALQKHKYNFVITDPALPDHAIVYASEGFLEMTGYSREEVLGRNCRFLQGPGTDKRTIVEIREAIREERPCQVKLLNYTKSGKPFWNLFHLAPVYSQKDGRVVHFVGVQTPISSRLAAVIESPVNLQAEELEKLSLASQEERMMNSGGESSEEEEECNASEEDKQKALDAVKCVLSQLTESSNKGLGARRSKSFTEGASRGTVCTSLMLSLTRIQQSFVLADPHLPDTPIVHASDMFLELTGYSREEVVGRNCRFLQGPGTDPEAIEQIRSSIKLEKPCTVRILNYRKNKQAFWNFLHIAPVRNANGKVAFYTGVQLDVSLLDEEDEEAQRAARMKQMGAVGAIRVAVRGLRAGGGGAVLRRVQTFS</sequence>
<dbReference type="Gene3D" id="3.30.450.20">
    <property type="entry name" value="PAS domain"/>
    <property type="match status" value="2"/>
</dbReference>
<feature type="domain" description="PAC" evidence="9">
    <location>
        <begin position="310"/>
        <end position="364"/>
    </location>
</feature>
<keyword evidence="2" id="KW-0716">Sensory transduction</keyword>
<protein>
    <submittedName>
        <fullName evidence="10">Putative LOV domain-containing protein</fullName>
    </submittedName>
</protein>
<feature type="compositionally biased region" description="Acidic residues" evidence="7">
    <location>
        <begin position="183"/>
        <end position="193"/>
    </location>
</feature>
<evidence type="ECO:0000259" key="8">
    <source>
        <dbReference type="PROSITE" id="PS50112"/>
    </source>
</evidence>